<evidence type="ECO:0000313" key="7">
    <source>
        <dbReference type="EMBL" id="PZW41412.1"/>
    </source>
</evidence>
<dbReference type="InterPro" id="IPR023397">
    <property type="entry name" value="SAM-dep_MeTrfase_MraW_recog"/>
</dbReference>
<keyword evidence="8" id="KW-1185">Reference proteome</keyword>
<comment type="caution">
    <text evidence="7">The sequence shown here is derived from an EMBL/GenBank/DDBJ whole genome shotgun (WGS) entry which is preliminary data.</text>
</comment>
<evidence type="ECO:0000256" key="2">
    <source>
        <dbReference type="ARBA" id="ARBA00022552"/>
    </source>
</evidence>
<dbReference type="NCBIfam" id="TIGR00006">
    <property type="entry name" value="16S rRNA (cytosine(1402)-N(4))-methyltransferase RsmH"/>
    <property type="match status" value="1"/>
</dbReference>
<keyword evidence="6" id="KW-0963">Cytoplasm</keyword>
<dbReference type="EC" id="2.1.1.199" evidence="6"/>
<keyword evidence="2 6" id="KW-0698">rRNA processing</keyword>
<proteinExistence type="inferred from homology"/>
<comment type="catalytic activity">
    <reaction evidence="6">
        <text>cytidine(1402) in 16S rRNA + S-adenosyl-L-methionine = N(4)-methylcytidine(1402) in 16S rRNA + S-adenosyl-L-homocysteine + H(+)</text>
        <dbReference type="Rhea" id="RHEA:42928"/>
        <dbReference type="Rhea" id="RHEA-COMP:10286"/>
        <dbReference type="Rhea" id="RHEA-COMP:10287"/>
        <dbReference type="ChEBI" id="CHEBI:15378"/>
        <dbReference type="ChEBI" id="CHEBI:57856"/>
        <dbReference type="ChEBI" id="CHEBI:59789"/>
        <dbReference type="ChEBI" id="CHEBI:74506"/>
        <dbReference type="ChEBI" id="CHEBI:82748"/>
        <dbReference type="EC" id="2.1.1.199"/>
    </reaction>
</comment>
<dbReference type="Proteomes" id="UP000249542">
    <property type="component" value="Unassembled WGS sequence"/>
</dbReference>
<comment type="similarity">
    <text evidence="1 6">Belongs to the methyltransferase superfamily. RsmH family.</text>
</comment>
<name>A0A2W7I7G6_9FLAO</name>
<keyword evidence="3 6" id="KW-0489">Methyltransferase</keyword>
<sequence>MENLEYHNPVLLHETVEGLNIKPDGVYVDVTFGGGGHSREILKRLGENGRLLAFDQDQDAQENAIDDERFTLIPENFRFIKKFLRFEGYKKVDGILGDFGVSSHQFDVAERGFSTRYDAKLDMRMDQEGLLSAYEVINEYEEEALKKVFYEYGELKNAPKLAKVIVEAREEAPIKTGEELKELLLPLLFKGKEFKILAQIYQAIRIEVNQEIEVLKEFLRQTEQLLEKGGRISLISYHSLEDRLVKRYIRNGLFQGEAEKDFYGNISVPFKKVGGLVKPSPEEIKQNNRARSARLRVGEKL</sequence>
<comment type="subcellular location">
    <subcellularLocation>
        <location evidence="6">Cytoplasm</location>
    </subcellularLocation>
</comment>
<dbReference type="SUPFAM" id="SSF53335">
    <property type="entry name" value="S-adenosyl-L-methionine-dependent methyltransferases"/>
    <property type="match status" value="1"/>
</dbReference>
<evidence type="ECO:0000256" key="4">
    <source>
        <dbReference type="ARBA" id="ARBA00022679"/>
    </source>
</evidence>
<feature type="binding site" evidence="6">
    <location>
        <position position="98"/>
    </location>
    <ligand>
        <name>S-adenosyl-L-methionine</name>
        <dbReference type="ChEBI" id="CHEBI:59789"/>
    </ligand>
</feature>
<dbReference type="InterPro" id="IPR002903">
    <property type="entry name" value="RsmH"/>
</dbReference>
<organism evidence="7 8">
    <name type="scientific">Mesonia algae</name>
    <dbReference type="NCBI Taxonomy" id="213248"/>
    <lineage>
        <taxon>Bacteria</taxon>
        <taxon>Pseudomonadati</taxon>
        <taxon>Bacteroidota</taxon>
        <taxon>Flavobacteriia</taxon>
        <taxon>Flavobacteriales</taxon>
        <taxon>Flavobacteriaceae</taxon>
        <taxon>Mesonia</taxon>
    </lineage>
</organism>
<keyword evidence="4 6" id="KW-0808">Transferase</keyword>
<protein>
    <recommendedName>
        <fullName evidence="6">Ribosomal RNA small subunit methyltransferase H</fullName>
        <ecNumber evidence="6">2.1.1.199</ecNumber>
    </recommendedName>
    <alternativeName>
        <fullName evidence="6">16S rRNA m(4)C1402 methyltransferase</fullName>
    </alternativeName>
    <alternativeName>
        <fullName evidence="6">rRNA (cytosine-N(4)-)-methyltransferase RsmH</fullName>
    </alternativeName>
</protein>
<feature type="binding site" evidence="6">
    <location>
        <begin position="35"/>
        <end position="37"/>
    </location>
    <ligand>
        <name>S-adenosyl-L-methionine</name>
        <dbReference type="ChEBI" id="CHEBI:59789"/>
    </ligand>
</feature>
<dbReference type="GO" id="GO:0005737">
    <property type="term" value="C:cytoplasm"/>
    <property type="evidence" value="ECO:0007669"/>
    <property type="project" value="UniProtKB-SubCell"/>
</dbReference>
<dbReference type="PANTHER" id="PTHR11265">
    <property type="entry name" value="S-ADENOSYL-METHYLTRANSFERASE MRAW"/>
    <property type="match status" value="1"/>
</dbReference>
<dbReference type="PANTHER" id="PTHR11265:SF0">
    <property type="entry name" value="12S RRNA N4-METHYLCYTIDINE METHYLTRANSFERASE"/>
    <property type="match status" value="1"/>
</dbReference>
<dbReference type="Gene3D" id="1.10.150.170">
    <property type="entry name" value="Putative methyltransferase TM0872, insert domain"/>
    <property type="match status" value="1"/>
</dbReference>
<feature type="binding site" evidence="6">
    <location>
        <position position="105"/>
    </location>
    <ligand>
        <name>S-adenosyl-L-methionine</name>
        <dbReference type="ChEBI" id="CHEBI:59789"/>
    </ligand>
</feature>
<dbReference type="InterPro" id="IPR029063">
    <property type="entry name" value="SAM-dependent_MTases_sf"/>
</dbReference>
<dbReference type="GO" id="GO:0071424">
    <property type="term" value="F:rRNA (cytosine-N4-)-methyltransferase activity"/>
    <property type="evidence" value="ECO:0007669"/>
    <property type="project" value="UniProtKB-UniRule"/>
</dbReference>
<feature type="binding site" evidence="6">
    <location>
        <position position="77"/>
    </location>
    <ligand>
        <name>S-adenosyl-L-methionine</name>
        <dbReference type="ChEBI" id="CHEBI:59789"/>
    </ligand>
</feature>
<evidence type="ECO:0000256" key="3">
    <source>
        <dbReference type="ARBA" id="ARBA00022603"/>
    </source>
</evidence>
<dbReference type="EMBL" id="QKYV01000003">
    <property type="protein sequence ID" value="PZW41412.1"/>
    <property type="molecule type" value="Genomic_DNA"/>
</dbReference>
<dbReference type="HAMAP" id="MF_01007">
    <property type="entry name" value="16SrRNA_methyltr_H"/>
    <property type="match status" value="1"/>
</dbReference>
<dbReference type="Gene3D" id="3.40.50.150">
    <property type="entry name" value="Vaccinia Virus protein VP39"/>
    <property type="match status" value="1"/>
</dbReference>
<evidence type="ECO:0000313" key="8">
    <source>
        <dbReference type="Proteomes" id="UP000249542"/>
    </source>
</evidence>
<gene>
    <name evidence="6" type="primary">rsmH</name>
    <name evidence="7" type="ORF">LX95_01086</name>
</gene>
<evidence type="ECO:0000256" key="1">
    <source>
        <dbReference type="ARBA" id="ARBA00010396"/>
    </source>
</evidence>
<dbReference type="GO" id="GO:0070475">
    <property type="term" value="P:rRNA base methylation"/>
    <property type="evidence" value="ECO:0007669"/>
    <property type="project" value="UniProtKB-UniRule"/>
</dbReference>
<dbReference type="AlphaFoldDB" id="A0A2W7I7G6"/>
<comment type="function">
    <text evidence="6">Specifically methylates the N4 position of cytidine in position 1402 (C1402) of 16S rRNA.</text>
</comment>
<accession>A0A2W7I7G6</accession>
<keyword evidence="5 6" id="KW-0949">S-adenosyl-L-methionine</keyword>
<reference evidence="7 8" key="1">
    <citation type="submission" date="2018-06" db="EMBL/GenBank/DDBJ databases">
        <title>Genomic Encyclopedia of Archaeal and Bacterial Type Strains, Phase II (KMG-II): from individual species to whole genera.</title>
        <authorList>
            <person name="Goeker M."/>
        </authorList>
    </citation>
    <scope>NUCLEOTIDE SEQUENCE [LARGE SCALE GENOMIC DNA]</scope>
    <source>
        <strain evidence="7 8">DSM 15361</strain>
    </source>
</reference>
<dbReference type="Pfam" id="PF01795">
    <property type="entry name" value="Methyltransf_5"/>
    <property type="match status" value="1"/>
</dbReference>
<evidence type="ECO:0000256" key="5">
    <source>
        <dbReference type="ARBA" id="ARBA00022691"/>
    </source>
</evidence>
<dbReference type="PIRSF" id="PIRSF004486">
    <property type="entry name" value="MraW"/>
    <property type="match status" value="1"/>
</dbReference>
<dbReference type="SUPFAM" id="SSF81799">
    <property type="entry name" value="Putative methyltransferase TM0872, insert domain"/>
    <property type="match status" value="1"/>
</dbReference>
<feature type="binding site" evidence="6">
    <location>
        <position position="55"/>
    </location>
    <ligand>
        <name>S-adenosyl-L-methionine</name>
        <dbReference type="ChEBI" id="CHEBI:59789"/>
    </ligand>
</feature>
<evidence type="ECO:0000256" key="6">
    <source>
        <dbReference type="HAMAP-Rule" id="MF_01007"/>
    </source>
</evidence>